<dbReference type="GO" id="GO:0016757">
    <property type="term" value="F:glycosyltransferase activity"/>
    <property type="evidence" value="ECO:0007669"/>
    <property type="project" value="UniProtKB-KW"/>
</dbReference>
<evidence type="ECO:0000256" key="5">
    <source>
        <dbReference type="ARBA" id="ARBA00022989"/>
    </source>
</evidence>
<keyword evidence="6" id="KW-0472">Membrane</keyword>
<accession>A0A7Z0SDJ6</accession>
<evidence type="ECO:0000256" key="3">
    <source>
        <dbReference type="ARBA" id="ARBA00022679"/>
    </source>
</evidence>
<evidence type="ECO:0000313" key="8">
    <source>
        <dbReference type="EMBL" id="NYT46839.1"/>
    </source>
</evidence>
<dbReference type="Gene3D" id="3.90.550.10">
    <property type="entry name" value="Spore Coat Polysaccharide Biosynthesis Protein SpsA, Chain A"/>
    <property type="match status" value="1"/>
</dbReference>
<evidence type="ECO:0000256" key="1">
    <source>
        <dbReference type="ARBA" id="ARBA00004141"/>
    </source>
</evidence>
<dbReference type="Proteomes" id="UP000537890">
    <property type="component" value="Unassembled WGS sequence"/>
</dbReference>
<dbReference type="CDD" id="cd04187">
    <property type="entry name" value="DPM1_like_bac"/>
    <property type="match status" value="1"/>
</dbReference>
<name>A0A7Z0SDJ6_9GAMM</name>
<evidence type="ECO:0000256" key="6">
    <source>
        <dbReference type="ARBA" id="ARBA00023136"/>
    </source>
</evidence>
<keyword evidence="2" id="KW-0328">Glycosyltransferase</keyword>
<dbReference type="SUPFAM" id="SSF53448">
    <property type="entry name" value="Nucleotide-diphospho-sugar transferases"/>
    <property type="match status" value="1"/>
</dbReference>
<comment type="caution">
    <text evidence="8">The sequence shown here is derived from an EMBL/GenBank/DDBJ whole genome shotgun (WGS) entry which is preliminary data.</text>
</comment>
<protein>
    <submittedName>
        <fullName evidence="8">Glycosyltransferase family 2 protein</fullName>
    </submittedName>
</protein>
<dbReference type="EMBL" id="JACCHS010000047">
    <property type="protein sequence ID" value="NYT46839.1"/>
    <property type="molecule type" value="Genomic_DNA"/>
</dbReference>
<keyword evidence="5" id="KW-1133">Transmembrane helix</keyword>
<evidence type="ECO:0000256" key="2">
    <source>
        <dbReference type="ARBA" id="ARBA00022676"/>
    </source>
</evidence>
<dbReference type="InterPro" id="IPR029044">
    <property type="entry name" value="Nucleotide-diphossugar_trans"/>
</dbReference>
<dbReference type="PANTHER" id="PTHR48090:SF1">
    <property type="entry name" value="PROPHAGE BACTOPRENOL GLUCOSYL TRANSFERASE HOMOLOG"/>
    <property type="match status" value="1"/>
</dbReference>
<keyword evidence="4" id="KW-0812">Transmembrane</keyword>
<evidence type="ECO:0000259" key="7">
    <source>
        <dbReference type="Pfam" id="PF00535"/>
    </source>
</evidence>
<evidence type="ECO:0000313" key="9">
    <source>
        <dbReference type="Proteomes" id="UP000537890"/>
    </source>
</evidence>
<gene>
    <name evidence="8" type="ORF">H0A75_03575</name>
</gene>
<dbReference type="Pfam" id="PF00535">
    <property type="entry name" value="Glycos_transf_2"/>
    <property type="match status" value="1"/>
</dbReference>
<dbReference type="InterPro" id="IPR050256">
    <property type="entry name" value="Glycosyltransferase_2"/>
</dbReference>
<feature type="non-terminal residue" evidence="8">
    <location>
        <position position="184"/>
    </location>
</feature>
<sequence>MQLSIVSTLYYSEPYLDEFVKRVCASAEQISSDYELILVNDGSPDHSLHKALSLQQQYARLKIVDLSRNFGHHEAGMTGLEQAQGEYVFLIDSDLEEAPELMLDFWQAMQNDQDVDVVYGVQEQRKGKWFEQFSGYLFYIIFNKLSPVKISTNALTVRLMKKNYVQADYPTVRKEAVWGIRRMP</sequence>
<feature type="domain" description="Glycosyltransferase 2-like" evidence="7">
    <location>
        <begin position="4"/>
        <end position="160"/>
    </location>
</feature>
<keyword evidence="3 8" id="KW-0808">Transferase</keyword>
<dbReference type="GO" id="GO:0005886">
    <property type="term" value="C:plasma membrane"/>
    <property type="evidence" value="ECO:0007669"/>
    <property type="project" value="TreeGrafter"/>
</dbReference>
<dbReference type="AlphaFoldDB" id="A0A7Z0SDJ6"/>
<comment type="subcellular location">
    <subcellularLocation>
        <location evidence="1">Membrane</location>
        <topology evidence="1">Multi-pass membrane protein</topology>
    </subcellularLocation>
</comment>
<dbReference type="InterPro" id="IPR001173">
    <property type="entry name" value="Glyco_trans_2-like"/>
</dbReference>
<reference evidence="8 9" key="1">
    <citation type="submission" date="2020-05" db="EMBL/GenBank/DDBJ databases">
        <title>Horizontal transmission and recombination maintain forever young bacterial symbiont genomes.</title>
        <authorList>
            <person name="Russell S.L."/>
            <person name="Pepper-Tunick E."/>
            <person name="Svedberg J."/>
            <person name="Byrne A."/>
            <person name="Ruelas Castillo J."/>
            <person name="Vollmers C."/>
            <person name="Beinart R.A."/>
            <person name="Corbett-Detig R."/>
        </authorList>
    </citation>
    <scope>NUCLEOTIDE SEQUENCE [LARGE SCALE GENOMIC DNA]</scope>
    <source>
        <strain evidence="8">4727-3</strain>
    </source>
</reference>
<dbReference type="PANTHER" id="PTHR48090">
    <property type="entry name" value="UNDECAPRENYL-PHOSPHATE 4-DEOXY-4-FORMAMIDO-L-ARABINOSE TRANSFERASE-RELATED"/>
    <property type="match status" value="1"/>
</dbReference>
<evidence type="ECO:0000256" key="4">
    <source>
        <dbReference type="ARBA" id="ARBA00022692"/>
    </source>
</evidence>
<organism evidence="8 9">
    <name type="scientific">Candidatus Methanofishera endochildressiae</name>
    <dbReference type="NCBI Taxonomy" id="2738884"/>
    <lineage>
        <taxon>Bacteria</taxon>
        <taxon>Pseudomonadati</taxon>
        <taxon>Pseudomonadota</taxon>
        <taxon>Gammaproteobacteria</taxon>
        <taxon>Candidatus Methanofishera</taxon>
    </lineage>
</organism>
<proteinExistence type="predicted"/>